<name>A0A645HBA8_9ZZZZ</name>
<protein>
    <submittedName>
        <fullName evidence="1">Uncharacterized protein</fullName>
    </submittedName>
</protein>
<proteinExistence type="predicted"/>
<sequence length="133" mass="15024">MRTIEQTAAGRNRVLIARADAQKQIAWFLHAAGHGRDALHKRFAKRHRIIHGGGGAHVKYQRARVQRQLSARNLTPGNHFDQLLFRALRIFCFKRKNLNILIGRSGLLHDLNGVRLVGFDGNNPPGYARCAED</sequence>
<reference evidence="1" key="1">
    <citation type="submission" date="2019-08" db="EMBL/GenBank/DDBJ databases">
        <authorList>
            <person name="Kucharzyk K."/>
            <person name="Murdoch R.W."/>
            <person name="Higgins S."/>
            <person name="Loffler F."/>
        </authorList>
    </citation>
    <scope>NUCLEOTIDE SEQUENCE</scope>
</reference>
<gene>
    <name evidence="1" type="ORF">SDC9_180870</name>
</gene>
<dbReference type="AlphaFoldDB" id="A0A645HBA8"/>
<evidence type="ECO:0000313" key="1">
    <source>
        <dbReference type="EMBL" id="MPN33384.1"/>
    </source>
</evidence>
<accession>A0A645HBA8</accession>
<comment type="caution">
    <text evidence="1">The sequence shown here is derived from an EMBL/GenBank/DDBJ whole genome shotgun (WGS) entry which is preliminary data.</text>
</comment>
<organism evidence="1">
    <name type="scientific">bioreactor metagenome</name>
    <dbReference type="NCBI Taxonomy" id="1076179"/>
    <lineage>
        <taxon>unclassified sequences</taxon>
        <taxon>metagenomes</taxon>
        <taxon>ecological metagenomes</taxon>
    </lineage>
</organism>
<dbReference type="EMBL" id="VSSQ01085868">
    <property type="protein sequence ID" value="MPN33384.1"/>
    <property type="molecule type" value="Genomic_DNA"/>
</dbReference>